<organism evidence="2 3">
    <name type="scientific">Paenibacillus lutimineralis</name>
    <dbReference type="NCBI Taxonomy" id="2707005"/>
    <lineage>
        <taxon>Bacteria</taxon>
        <taxon>Bacillati</taxon>
        <taxon>Bacillota</taxon>
        <taxon>Bacilli</taxon>
        <taxon>Bacillales</taxon>
        <taxon>Paenibacillaceae</taxon>
        <taxon>Paenibacillus</taxon>
    </lineage>
</organism>
<reference evidence="3" key="1">
    <citation type="submission" date="2018-12" db="EMBL/GenBank/DDBJ databases">
        <title>Complete genome sequence of Paenibacillus sp. MBLB1234.</title>
        <authorList>
            <person name="Nam Y.-D."/>
            <person name="Kang J."/>
            <person name="Chung W.-H."/>
            <person name="Park Y.S."/>
        </authorList>
    </citation>
    <scope>NUCLEOTIDE SEQUENCE [LARGE SCALE GENOMIC DNA]</scope>
    <source>
        <strain evidence="3">MBLB1234</strain>
    </source>
</reference>
<keyword evidence="3" id="KW-1185">Reference proteome</keyword>
<keyword evidence="1" id="KW-1133">Transmembrane helix</keyword>
<feature type="transmembrane region" description="Helical" evidence="1">
    <location>
        <begin position="223"/>
        <end position="242"/>
    </location>
</feature>
<accession>A0A3S9V3Z0</accession>
<feature type="transmembrane region" description="Helical" evidence="1">
    <location>
        <begin position="99"/>
        <end position="120"/>
    </location>
</feature>
<feature type="transmembrane region" description="Helical" evidence="1">
    <location>
        <begin position="132"/>
        <end position="156"/>
    </location>
</feature>
<feature type="transmembrane region" description="Helical" evidence="1">
    <location>
        <begin position="21"/>
        <end position="39"/>
    </location>
</feature>
<name>A0A3S9V3Z0_9BACL</name>
<proteinExistence type="predicted"/>
<feature type="transmembrane region" description="Helical" evidence="1">
    <location>
        <begin position="51"/>
        <end position="72"/>
    </location>
</feature>
<keyword evidence="1" id="KW-0472">Membrane</keyword>
<protein>
    <submittedName>
        <fullName evidence="2">Uncharacterized protein</fullName>
    </submittedName>
</protein>
<dbReference type="AlphaFoldDB" id="A0A3S9V3Z0"/>
<evidence type="ECO:0000256" key="1">
    <source>
        <dbReference type="SAM" id="Phobius"/>
    </source>
</evidence>
<dbReference type="KEGG" id="plut:EI981_24510"/>
<evidence type="ECO:0000313" key="2">
    <source>
        <dbReference type="EMBL" id="AZS17277.1"/>
    </source>
</evidence>
<feature type="transmembrane region" description="Helical" evidence="1">
    <location>
        <begin position="163"/>
        <end position="184"/>
    </location>
</feature>
<sequence>MHKWLRQFRFELDMILRRPSIIALPFLFGALLWWSLSRIKPTDHLFSEAYSYYSMLHTMSLGLVMLLGILTIRRDVRRPSYEWSAGLPVSYGTIISAKYMAGLLYFTSYTVLAGGIYFWFSSQQVTSQITMQYTMFFTANFEVSYAVTLALAMLLAICIPNRIVYLIGFCAWMFGTFFMEIFILERFSLDILRTFHLSQLFVGSGNYTDTWGLVLAKDELHSSHLFVLAFTLMLLVIGVTVLQQLRPSKHRRRTWGLGICSVMLAAAVFVPYAMIWQGLNKMDKNRLADPSLYKLENIQFDRQPEIYGVKDYDIRLQKLKDDTLQAEVTMNIPADDLVGKTELPLTLNRMFQIRHVKVNGQEVTVKRQGEKLSLELSQVVTDPLKVEMSYSGKVLDYSKTSRGTGRYYAFVKGEDVFLPGYLAWYPIPGDQPIYLRDQDGIELGSIFTNLGFPRSDFKLTLSGFEKPLYTSLTEITRESGEQVYSGEVHDGVTLFGGELEELEQGTTPLHVVYTPYSKVWTEQIVQRINELDQYFNAWLPTDARKVKQLLFVPYQNYNHPDTENNAYVLNYISVDQEYMSQIIVNRMLVGTRLGDYLIDDVQGDIRMQLRALLWYVYYCENGLLNEEKNINGYMISELYARDWDKDEKELGIQMRKQVDEAVKLGKYDQIKKLLKHFYVQGLEIPIGLDQEASGLEQNRPIPYSAWEEQWKKVMGE</sequence>
<keyword evidence="1" id="KW-0812">Transmembrane</keyword>
<feature type="transmembrane region" description="Helical" evidence="1">
    <location>
        <begin position="254"/>
        <end position="276"/>
    </location>
</feature>
<dbReference type="OrthoDB" id="2786532at2"/>
<evidence type="ECO:0000313" key="3">
    <source>
        <dbReference type="Proteomes" id="UP000270678"/>
    </source>
</evidence>
<dbReference type="EMBL" id="CP034346">
    <property type="protein sequence ID" value="AZS17277.1"/>
    <property type="molecule type" value="Genomic_DNA"/>
</dbReference>
<dbReference type="Proteomes" id="UP000270678">
    <property type="component" value="Chromosome"/>
</dbReference>
<gene>
    <name evidence="2" type="ORF">EI981_24510</name>
</gene>